<feature type="binding site" evidence="7">
    <location>
        <position position="145"/>
    </location>
    <ligand>
        <name>Zn(2+)</name>
        <dbReference type="ChEBI" id="CHEBI:29105"/>
        <label>1</label>
    </ligand>
</feature>
<feature type="binding site" evidence="7">
    <location>
        <position position="179"/>
    </location>
    <ligand>
        <name>Zn(2+)</name>
        <dbReference type="ChEBI" id="CHEBI:29105"/>
        <label>2</label>
    </ligand>
</feature>
<evidence type="ECO:0000256" key="3">
    <source>
        <dbReference type="ARBA" id="ARBA00022763"/>
    </source>
</evidence>
<feature type="binding site" evidence="7">
    <location>
        <position position="145"/>
    </location>
    <ligand>
        <name>Zn(2+)</name>
        <dbReference type="ChEBI" id="CHEBI:29105"/>
        <label>2</label>
    </ligand>
</feature>
<keyword evidence="5 7" id="KW-0862">Zinc</keyword>
<comment type="catalytic activity">
    <reaction evidence="7">
        <text>Endonucleolytic cleavage to 5'-phosphooligonucleotide end-products.</text>
        <dbReference type="EC" id="3.1.21.2"/>
    </reaction>
</comment>
<dbReference type="HAMAP" id="MF_00152">
    <property type="entry name" value="Nfo"/>
    <property type="match status" value="1"/>
</dbReference>
<comment type="cofactor">
    <cofactor evidence="7">
        <name>Zn(2+)</name>
        <dbReference type="ChEBI" id="CHEBI:29105"/>
    </cofactor>
    <text evidence="7">Binds 3 Zn(2+) ions.</text>
</comment>
<feature type="binding site" evidence="7">
    <location>
        <position position="182"/>
    </location>
    <ligand>
        <name>Zn(2+)</name>
        <dbReference type="ChEBI" id="CHEBI:29105"/>
        <label>3</label>
    </ligand>
</feature>
<keyword evidence="7" id="KW-0540">Nuclease</keyword>
<dbReference type="PROSITE" id="PS51432">
    <property type="entry name" value="AP_NUCLEASE_F2_4"/>
    <property type="match status" value="1"/>
</dbReference>
<comment type="function">
    <text evidence="7">Endonuclease IV plays a role in DNA repair. It cleaves phosphodiester bonds at apurinic or apyrimidinic (AP) sites, generating a 3'-hydroxyl group and a 5'-terminal sugar phosphate.</text>
</comment>
<dbReference type="NCBIfam" id="TIGR00587">
    <property type="entry name" value="nfo"/>
    <property type="match status" value="1"/>
</dbReference>
<dbReference type="GO" id="GO:0003677">
    <property type="term" value="F:DNA binding"/>
    <property type="evidence" value="ECO:0007669"/>
    <property type="project" value="InterPro"/>
</dbReference>
<evidence type="ECO:0000256" key="1">
    <source>
        <dbReference type="ARBA" id="ARBA00005340"/>
    </source>
</evidence>
<dbReference type="Pfam" id="PF01261">
    <property type="entry name" value="AP_endonuc_2"/>
    <property type="match status" value="1"/>
</dbReference>
<keyword evidence="4 7" id="KW-0378">Hydrolase</keyword>
<comment type="similarity">
    <text evidence="1 7">Belongs to the AP endonuclease 2 family.</text>
</comment>
<dbReference type="InterPro" id="IPR036237">
    <property type="entry name" value="Xyl_isomerase-like_sf"/>
</dbReference>
<dbReference type="PROSITE" id="PS00731">
    <property type="entry name" value="AP_NUCLEASE_F2_3"/>
    <property type="match status" value="1"/>
</dbReference>
<dbReference type="EMBL" id="JQ085823">
    <property type="protein sequence ID" value="AFD03361.1"/>
    <property type="molecule type" value="Genomic_DNA"/>
</dbReference>
<sequence>MQQLLGAHTSTSGGVSISVDLAEKLSFTAMQIFTKNNNRWFQKQLEEKEIEAFKTKLNNSNIKFVVSHDSYLINLCGTDKEILRKSRVALLDELERCELLGIPHLNFHPGSHLGVGEDDGIKLIAESINIVHHKTKGYKVSSMLETTAGQGTAIGYRFEQLQQIIDLVEQKERMTVCIDTAHIFAAGYDIKDSKNFKEAIKEFDEIIGLDRLKCFHLNDSKKPLGSRVDRHEHIGKGFIGEEGFSNIMNDERLREIPKILETPKGKEQLEDLENLKMLRGLIK</sequence>
<proteinExistence type="inferred from homology"/>
<evidence type="ECO:0000256" key="4">
    <source>
        <dbReference type="ARBA" id="ARBA00022801"/>
    </source>
</evidence>
<feature type="binding site" evidence="7">
    <location>
        <position position="108"/>
    </location>
    <ligand>
        <name>Zn(2+)</name>
        <dbReference type="ChEBI" id="CHEBI:29105"/>
        <label>1</label>
    </ligand>
</feature>
<dbReference type="GO" id="GO:0008270">
    <property type="term" value="F:zinc ion binding"/>
    <property type="evidence" value="ECO:0007669"/>
    <property type="project" value="UniProtKB-UniRule"/>
</dbReference>
<organism evidence="9">
    <name type="scientific">uncultured bacterium W5-47b</name>
    <dbReference type="NCBI Taxonomy" id="1130998"/>
    <lineage>
        <taxon>Bacteria</taxon>
        <taxon>environmental samples</taxon>
    </lineage>
</organism>
<dbReference type="InterPro" id="IPR018246">
    <property type="entry name" value="AP_endonuc_F2_Zn_BS"/>
</dbReference>
<evidence type="ECO:0000256" key="2">
    <source>
        <dbReference type="ARBA" id="ARBA00022723"/>
    </source>
</evidence>
<keyword evidence="7 9" id="KW-0255">Endonuclease</keyword>
<dbReference type="GO" id="GO:0006284">
    <property type="term" value="P:base-excision repair"/>
    <property type="evidence" value="ECO:0007669"/>
    <property type="project" value="TreeGrafter"/>
</dbReference>
<feature type="binding site" evidence="7">
    <location>
        <position position="216"/>
    </location>
    <ligand>
        <name>Zn(2+)</name>
        <dbReference type="ChEBI" id="CHEBI:29105"/>
        <label>2</label>
    </ligand>
</feature>
<dbReference type="PROSITE" id="PS00729">
    <property type="entry name" value="AP_NUCLEASE_F2_1"/>
    <property type="match status" value="1"/>
</dbReference>
<dbReference type="AlphaFoldDB" id="H9BX39"/>
<dbReference type="SUPFAM" id="SSF51658">
    <property type="entry name" value="Xylose isomerase-like"/>
    <property type="match status" value="1"/>
</dbReference>
<feature type="binding site" evidence="7">
    <location>
        <position position="261"/>
    </location>
    <ligand>
        <name>Zn(2+)</name>
        <dbReference type="ChEBI" id="CHEBI:29105"/>
        <label>2</label>
    </ligand>
</feature>
<accession>H9BX39</accession>
<feature type="binding site" evidence="7">
    <location>
        <position position="229"/>
    </location>
    <ligand>
        <name>Zn(2+)</name>
        <dbReference type="ChEBI" id="CHEBI:29105"/>
        <label>3</label>
    </ligand>
</feature>
<dbReference type="PANTHER" id="PTHR21445:SF0">
    <property type="entry name" value="APURINIC-APYRIMIDINIC ENDONUCLEASE"/>
    <property type="match status" value="1"/>
</dbReference>
<evidence type="ECO:0000256" key="6">
    <source>
        <dbReference type="ARBA" id="ARBA00023204"/>
    </source>
</evidence>
<name>H9BX39_9BACT</name>
<dbReference type="CDD" id="cd00019">
    <property type="entry name" value="AP2Ec"/>
    <property type="match status" value="1"/>
</dbReference>
<dbReference type="GO" id="GO:0003906">
    <property type="term" value="F:DNA-(apurinic or apyrimidinic site) endonuclease activity"/>
    <property type="evidence" value="ECO:0007669"/>
    <property type="project" value="TreeGrafter"/>
</dbReference>
<evidence type="ECO:0000313" key="9">
    <source>
        <dbReference type="EMBL" id="AFD03361.1"/>
    </source>
</evidence>
<feature type="domain" description="Xylose isomerase-like TIM barrel" evidence="8">
    <location>
        <begin position="19"/>
        <end position="272"/>
    </location>
</feature>
<feature type="binding site" evidence="7">
    <location>
        <position position="231"/>
    </location>
    <ligand>
        <name>Zn(2+)</name>
        <dbReference type="ChEBI" id="CHEBI:29105"/>
        <label>3</label>
    </ligand>
</feature>
<reference evidence="9" key="1">
    <citation type="submission" date="2011-11" db="EMBL/GenBank/DDBJ databases">
        <title>Construction and analysis of a metagenome of deep-sea sediment.</title>
        <authorList>
            <person name="Huo Y.-Y."/>
            <person name="Cheng H."/>
            <person name="Wu M."/>
        </authorList>
    </citation>
    <scope>NUCLEOTIDE SEQUENCE</scope>
</reference>
<protein>
    <recommendedName>
        <fullName evidence="7">Probable endonuclease 4</fullName>
        <ecNumber evidence="7">3.1.21.2</ecNumber>
    </recommendedName>
    <alternativeName>
        <fullName evidence="7">Endodeoxyribonuclease IV</fullName>
    </alternativeName>
    <alternativeName>
        <fullName evidence="7">Endonuclease IV</fullName>
    </alternativeName>
</protein>
<dbReference type="FunFam" id="3.20.20.150:FF:000001">
    <property type="entry name" value="Probable endonuclease 4"/>
    <property type="match status" value="1"/>
</dbReference>
<gene>
    <name evidence="7" type="primary">nfo</name>
</gene>
<dbReference type="GO" id="GO:0008833">
    <property type="term" value="F:deoxyribonuclease IV (phage-T4-induced) activity"/>
    <property type="evidence" value="ECO:0007669"/>
    <property type="project" value="UniProtKB-UniRule"/>
</dbReference>
<keyword evidence="6 7" id="KW-0234">DNA repair</keyword>
<dbReference type="InterPro" id="IPR013022">
    <property type="entry name" value="Xyl_isomerase-like_TIM-brl"/>
</dbReference>
<dbReference type="EC" id="3.1.21.2" evidence="7"/>
<dbReference type="GO" id="GO:0008081">
    <property type="term" value="F:phosphoric diester hydrolase activity"/>
    <property type="evidence" value="ECO:0007669"/>
    <property type="project" value="TreeGrafter"/>
</dbReference>
<evidence type="ECO:0000259" key="8">
    <source>
        <dbReference type="Pfam" id="PF01261"/>
    </source>
</evidence>
<keyword evidence="2 7" id="KW-0479">Metal-binding</keyword>
<dbReference type="InterPro" id="IPR001719">
    <property type="entry name" value="AP_endonuc_2"/>
</dbReference>
<feature type="binding site" evidence="7">
    <location>
        <position position="68"/>
    </location>
    <ligand>
        <name>Zn(2+)</name>
        <dbReference type="ChEBI" id="CHEBI:29105"/>
        <label>1</label>
    </ligand>
</feature>
<dbReference type="PANTHER" id="PTHR21445">
    <property type="entry name" value="ENDONUCLEASE IV ENDODEOXYRIBONUCLEASE IV"/>
    <property type="match status" value="1"/>
</dbReference>
<dbReference type="NCBIfam" id="NF002199">
    <property type="entry name" value="PRK01060.1-4"/>
    <property type="match status" value="1"/>
</dbReference>
<evidence type="ECO:0000256" key="5">
    <source>
        <dbReference type="ARBA" id="ARBA00022833"/>
    </source>
</evidence>
<keyword evidence="3 7" id="KW-0227">DNA damage</keyword>
<dbReference type="SMART" id="SM00518">
    <property type="entry name" value="AP2Ec"/>
    <property type="match status" value="1"/>
</dbReference>
<evidence type="ECO:0000256" key="7">
    <source>
        <dbReference type="HAMAP-Rule" id="MF_00152"/>
    </source>
</evidence>
<dbReference type="Gene3D" id="3.20.20.150">
    <property type="entry name" value="Divalent-metal-dependent TIM barrel enzymes"/>
    <property type="match status" value="1"/>
</dbReference>